<gene>
    <name evidence="1" type="ORF">Taro_023475</name>
</gene>
<accession>A0A843VHF0</accession>
<keyword evidence="2" id="KW-1185">Reference proteome</keyword>
<dbReference type="Proteomes" id="UP000652761">
    <property type="component" value="Unassembled WGS sequence"/>
</dbReference>
<name>A0A843VHF0_COLES</name>
<proteinExistence type="predicted"/>
<dbReference type="EMBL" id="NMUH01001280">
    <property type="protein sequence ID" value="MQL90859.1"/>
    <property type="molecule type" value="Genomic_DNA"/>
</dbReference>
<evidence type="ECO:0000313" key="1">
    <source>
        <dbReference type="EMBL" id="MQL90859.1"/>
    </source>
</evidence>
<comment type="caution">
    <text evidence="1">The sequence shown here is derived from an EMBL/GenBank/DDBJ whole genome shotgun (WGS) entry which is preliminary data.</text>
</comment>
<protein>
    <submittedName>
        <fullName evidence="1">Uncharacterized protein</fullName>
    </submittedName>
</protein>
<evidence type="ECO:0000313" key="2">
    <source>
        <dbReference type="Proteomes" id="UP000652761"/>
    </source>
</evidence>
<reference evidence="1" key="1">
    <citation type="submission" date="2017-07" db="EMBL/GenBank/DDBJ databases">
        <title>Taro Niue Genome Assembly and Annotation.</title>
        <authorList>
            <person name="Atibalentja N."/>
            <person name="Keating K."/>
            <person name="Fields C.J."/>
        </authorList>
    </citation>
    <scope>NUCLEOTIDE SEQUENCE</scope>
    <source>
        <strain evidence="1">Niue_2</strain>
        <tissue evidence="1">Leaf</tissue>
    </source>
</reference>
<organism evidence="1 2">
    <name type="scientific">Colocasia esculenta</name>
    <name type="common">Wild taro</name>
    <name type="synonym">Arum esculentum</name>
    <dbReference type="NCBI Taxonomy" id="4460"/>
    <lineage>
        <taxon>Eukaryota</taxon>
        <taxon>Viridiplantae</taxon>
        <taxon>Streptophyta</taxon>
        <taxon>Embryophyta</taxon>
        <taxon>Tracheophyta</taxon>
        <taxon>Spermatophyta</taxon>
        <taxon>Magnoliopsida</taxon>
        <taxon>Liliopsida</taxon>
        <taxon>Araceae</taxon>
        <taxon>Aroideae</taxon>
        <taxon>Colocasieae</taxon>
        <taxon>Colocasia</taxon>
    </lineage>
</organism>
<dbReference type="AlphaFoldDB" id="A0A843VHF0"/>
<sequence>MMGKSMPTMTRSSLSIRREYDAKDLVMTKYHGVLDPDEPVYSPAQAGLSTAWPGKSCESDHKQELTFLYLGSSKPRSCLPGARPSCTPS</sequence>